<evidence type="ECO:0000313" key="8">
    <source>
        <dbReference type="EMBL" id="THU72405.1"/>
    </source>
</evidence>
<protein>
    <recommendedName>
        <fullName evidence="7">AP2/ERF domain-containing protein</fullName>
    </recommendedName>
</protein>
<keyword evidence="3" id="KW-0238">DNA-binding</keyword>
<keyword evidence="4" id="KW-0804">Transcription</keyword>
<keyword evidence="9" id="KW-1185">Reference proteome</keyword>
<evidence type="ECO:0000256" key="2">
    <source>
        <dbReference type="ARBA" id="ARBA00023015"/>
    </source>
</evidence>
<organism evidence="8 9">
    <name type="scientific">Musa balbisiana</name>
    <name type="common">Banana</name>
    <dbReference type="NCBI Taxonomy" id="52838"/>
    <lineage>
        <taxon>Eukaryota</taxon>
        <taxon>Viridiplantae</taxon>
        <taxon>Streptophyta</taxon>
        <taxon>Embryophyta</taxon>
        <taxon>Tracheophyta</taxon>
        <taxon>Spermatophyta</taxon>
        <taxon>Magnoliopsida</taxon>
        <taxon>Liliopsida</taxon>
        <taxon>Zingiberales</taxon>
        <taxon>Musaceae</taxon>
        <taxon>Musa</taxon>
    </lineage>
</organism>
<gene>
    <name evidence="8" type="ORF">C4D60_Mb04t11760</name>
</gene>
<evidence type="ECO:0000256" key="5">
    <source>
        <dbReference type="ARBA" id="ARBA00023242"/>
    </source>
</evidence>
<dbReference type="GO" id="GO:0005634">
    <property type="term" value="C:nucleus"/>
    <property type="evidence" value="ECO:0007669"/>
    <property type="project" value="UniProtKB-SubCell"/>
</dbReference>
<dbReference type="InterPro" id="IPR036955">
    <property type="entry name" value="AP2/ERF_dom_sf"/>
</dbReference>
<comment type="caution">
    <text evidence="8">The sequence shown here is derived from an EMBL/GenBank/DDBJ whole genome shotgun (WGS) entry which is preliminary data.</text>
</comment>
<dbReference type="SMART" id="SM00380">
    <property type="entry name" value="AP2"/>
    <property type="match status" value="1"/>
</dbReference>
<reference evidence="8 9" key="1">
    <citation type="journal article" date="2019" name="Nat. Plants">
        <title>Genome sequencing of Musa balbisiana reveals subgenome evolution and function divergence in polyploid bananas.</title>
        <authorList>
            <person name="Yao X."/>
        </authorList>
    </citation>
    <scope>NUCLEOTIDE SEQUENCE [LARGE SCALE GENOMIC DNA]</scope>
    <source>
        <strain evidence="9">cv. DH-PKW</strain>
        <tissue evidence="8">Leaves</tissue>
    </source>
</reference>
<proteinExistence type="predicted"/>
<evidence type="ECO:0000256" key="6">
    <source>
        <dbReference type="SAM" id="MobiDB-lite"/>
    </source>
</evidence>
<evidence type="ECO:0000313" key="9">
    <source>
        <dbReference type="Proteomes" id="UP000317650"/>
    </source>
</evidence>
<dbReference type="InterPro" id="IPR001471">
    <property type="entry name" value="AP2/ERF_dom"/>
</dbReference>
<dbReference type="SUPFAM" id="SSF54171">
    <property type="entry name" value="DNA-binding domain"/>
    <property type="match status" value="1"/>
</dbReference>
<evidence type="ECO:0000259" key="7">
    <source>
        <dbReference type="PROSITE" id="PS51032"/>
    </source>
</evidence>
<feature type="compositionally biased region" description="Low complexity" evidence="6">
    <location>
        <begin position="174"/>
        <end position="199"/>
    </location>
</feature>
<feature type="region of interest" description="Disordered" evidence="6">
    <location>
        <begin position="174"/>
        <end position="200"/>
    </location>
</feature>
<dbReference type="InterPro" id="IPR044808">
    <property type="entry name" value="ERF_plant"/>
</dbReference>
<evidence type="ECO:0000256" key="1">
    <source>
        <dbReference type="ARBA" id="ARBA00004123"/>
    </source>
</evidence>
<dbReference type="PANTHER" id="PTHR31190">
    <property type="entry name" value="DNA-BINDING DOMAIN"/>
    <property type="match status" value="1"/>
</dbReference>
<dbReference type="Gene3D" id="3.30.730.10">
    <property type="entry name" value="AP2/ERF domain"/>
    <property type="match status" value="1"/>
</dbReference>
<dbReference type="FunFam" id="3.30.730.10:FF:000001">
    <property type="entry name" value="Ethylene-responsive transcription factor 2"/>
    <property type="match status" value="1"/>
</dbReference>
<keyword evidence="5" id="KW-0539">Nucleus</keyword>
<dbReference type="Proteomes" id="UP000317650">
    <property type="component" value="Chromosome 4"/>
</dbReference>
<dbReference type="AlphaFoldDB" id="A0A4V6T4R5"/>
<dbReference type="PANTHER" id="PTHR31190:SF451">
    <property type="entry name" value="AP2_ERF DOMAIN-CONTAINING PROTEIN"/>
    <property type="match status" value="1"/>
</dbReference>
<sequence>MYRTQLLEQESQQTWSINSLSSHWFLGETRKEQIGAWTPQVSSTLCMYNALTSKTIISLFWRGSHILPLDPPLPSKSKPPWQPKAACHCELPTRMGGGGERKEGDEAKYRGVRRRPWGKYAAEIRDPSRHGARVWLGTFGTAEEAARAYDKAAFQMRGALAVLNFPDEVVHYRGGATSSSSSSSSSSATGRPRRSATTGKQVIELECLDDKVLDELLQSSEGFK</sequence>
<dbReference type="Pfam" id="PF00847">
    <property type="entry name" value="AP2"/>
    <property type="match status" value="1"/>
</dbReference>
<evidence type="ECO:0000256" key="4">
    <source>
        <dbReference type="ARBA" id="ARBA00023163"/>
    </source>
</evidence>
<dbReference type="EMBL" id="PYDT01000001">
    <property type="protein sequence ID" value="THU72405.1"/>
    <property type="molecule type" value="Genomic_DNA"/>
</dbReference>
<dbReference type="PRINTS" id="PR00367">
    <property type="entry name" value="ETHRSPELEMNT"/>
</dbReference>
<dbReference type="PROSITE" id="PS51032">
    <property type="entry name" value="AP2_ERF"/>
    <property type="match status" value="1"/>
</dbReference>
<comment type="subcellular location">
    <subcellularLocation>
        <location evidence="1">Nucleus</location>
    </subcellularLocation>
</comment>
<dbReference type="GO" id="GO:0003677">
    <property type="term" value="F:DNA binding"/>
    <property type="evidence" value="ECO:0007669"/>
    <property type="project" value="UniProtKB-KW"/>
</dbReference>
<dbReference type="GO" id="GO:0009873">
    <property type="term" value="P:ethylene-activated signaling pathway"/>
    <property type="evidence" value="ECO:0007669"/>
    <property type="project" value="InterPro"/>
</dbReference>
<dbReference type="GO" id="GO:0003700">
    <property type="term" value="F:DNA-binding transcription factor activity"/>
    <property type="evidence" value="ECO:0007669"/>
    <property type="project" value="InterPro"/>
</dbReference>
<feature type="domain" description="AP2/ERF" evidence="7">
    <location>
        <begin position="108"/>
        <end position="166"/>
    </location>
</feature>
<keyword evidence="2" id="KW-0805">Transcription regulation</keyword>
<dbReference type="CDD" id="cd00018">
    <property type="entry name" value="AP2"/>
    <property type="match status" value="1"/>
</dbReference>
<dbReference type="InterPro" id="IPR016177">
    <property type="entry name" value="DNA-bd_dom_sf"/>
</dbReference>
<evidence type="ECO:0000256" key="3">
    <source>
        <dbReference type="ARBA" id="ARBA00023125"/>
    </source>
</evidence>
<accession>A0A4V6T4R5</accession>
<name>A0A4V6T4R5_MUSBA</name>